<dbReference type="RefSeq" id="WP_079731441.1">
    <property type="nucleotide sequence ID" value="NZ_FVZE01000007.1"/>
</dbReference>
<proteinExistence type="inferred from homology"/>
<dbReference type="Gene3D" id="3.40.50.720">
    <property type="entry name" value="NAD(P)-binding Rossmann-like Domain"/>
    <property type="match status" value="1"/>
</dbReference>
<dbReference type="FunFam" id="3.40.50.720:FF:000084">
    <property type="entry name" value="Short-chain dehydrogenase reductase"/>
    <property type="match status" value="1"/>
</dbReference>
<dbReference type="Proteomes" id="UP000190989">
    <property type="component" value="Unassembled WGS sequence"/>
</dbReference>
<organism evidence="3 4">
    <name type="scientific">Novosphingobium mathurense</name>
    <dbReference type="NCBI Taxonomy" id="428990"/>
    <lineage>
        <taxon>Bacteria</taxon>
        <taxon>Pseudomonadati</taxon>
        <taxon>Pseudomonadota</taxon>
        <taxon>Alphaproteobacteria</taxon>
        <taxon>Sphingomonadales</taxon>
        <taxon>Sphingomonadaceae</taxon>
        <taxon>Novosphingobium</taxon>
    </lineage>
</organism>
<dbReference type="InterPro" id="IPR020904">
    <property type="entry name" value="Sc_DH/Rdtase_CS"/>
</dbReference>
<sequence>MQVPLLLPDKVALVTGAASGIGLATAEVFAKAGARVVLVDRDADRLQQAAAAFAPDRSLTLVGDATDESEVAAYFEDARRRFGRIDVVMANAGWLGPPAQVTDLAFGQWNKSLSVNLGAAFLNVRAAVRMFLDQGGGGSIICTASGAAVEGVPTRSDYAAAKHGVLGLVRSAAREVGNCGLRVNALLPGVTETPMMEEDLAKAEAVGGSANGIREALSAGIPLGRWADPREIASAALFLASDMSSYVTGSALVVDGGFTV</sequence>
<dbReference type="CDD" id="cd05233">
    <property type="entry name" value="SDR_c"/>
    <property type="match status" value="1"/>
</dbReference>
<evidence type="ECO:0000256" key="1">
    <source>
        <dbReference type="ARBA" id="ARBA00006484"/>
    </source>
</evidence>
<evidence type="ECO:0000256" key="2">
    <source>
        <dbReference type="ARBA" id="ARBA00023002"/>
    </source>
</evidence>
<dbReference type="SUPFAM" id="SSF51735">
    <property type="entry name" value="NAD(P)-binding Rossmann-fold domains"/>
    <property type="match status" value="1"/>
</dbReference>
<dbReference type="PROSITE" id="PS00061">
    <property type="entry name" value="ADH_SHORT"/>
    <property type="match status" value="1"/>
</dbReference>
<dbReference type="PANTHER" id="PTHR43669:SF3">
    <property type="entry name" value="ALCOHOL DEHYDROGENASE, PUTATIVE (AFU_ORTHOLOGUE AFUA_3G03445)-RELATED"/>
    <property type="match status" value="1"/>
</dbReference>
<evidence type="ECO:0000313" key="3">
    <source>
        <dbReference type="EMBL" id="SLK07913.1"/>
    </source>
</evidence>
<dbReference type="PRINTS" id="PR00081">
    <property type="entry name" value="GDHRDH"/>
</dbReference>
<dbReference type="AlphaFoldDB" id="A0A1U6IIS4"/>
<protein>
    <submittedName>
        <fullName evidence="3">NAD(P)-dependent dehydrogenase, short-chain alcohol dehydrogenase family</fullName>
    </submittedName>
</protein>
<dbReference type="PANTHER" id="PTHR43669">
    <property type="entry name" value="5-KETO-D-GLUCONATE 5-REDUCTASE"/>
    <property type="match status" value="1"/>
</dbReference>
<keyword evidence="4" id="KW-1185">Reference proteome</keyword>
<dbReference type="EMBL" id="FVZE01000007">
    <property type="protein sequence ID" value="SLK07913.1"/>
    <property type="molecule type" value="Genomic_DNA"/>
</dbReference>
<dbReference type="Pfam" id="PF13561">
    <property type="entry name" value="adh_short_C2"/>
    <property type="match status" value="1"/>
</dbReference>
<gene>
    <name evidence="3" type="ORF">SAMN06295987_10785</name>
</gene>
<dbReference type="PRINTS" id="PR00080">
    <property type="entry name" value="SDRFAMILY"/>
</dbReference>
<comment type="similarity">
    <text evidence="1">Belongs to the short-chain dehydrogenases/reductases (SDR) family.</text>
</comment>
<evidence type="ECO:0000313" key="4">
    <source>
        <dbReference type="Proteomes" id="UP000190989"/>
    </source>
</evidence>
<dbReference type="InterPro" id="IPR002347">
    <property type="entry name" value="SDR_fam"/>
</dbReference>
<dbReference type="InterPro" id="IPR036291">
    <property type="entry name" value="NAD(P)-bd_dom_sf"/>
</dbReference>
<dbReference type="STRING" id="428990.SAMN06295987_10785"/>
<dbReference type="GO" id="GO:0016491">
    <property type="term" value="F:oxidoreductase activity"/>
    <property type="evidence" value="ECO:0007669"/>
    <property type="project" value="UniProtKB-KW"/>
</dbReference>
<reference evidence="4" key="1">
    <citation type="submission" date="2017-02" db="EMBL/GenBank/DDBJ databases">
        <authorList>
            <person name="Varghese N."/>
            <person name="Submissions S."/>
        </authorList>
    </citation>
    <scope>NUCLEOTIDE SEQUENCE [LARGE SCALE GENOMIC DNA]</scope>
    <source>
        <strain evidence="4">SM117</strain>
    </source>
</reference>
<name>A0A1U6IIS4_9SPHN</name>
<accession>A0A1U6IIS4</accession>
<keyword evidence="2" id="KW-0560">Oxidoreductase</keyword>